<gene>
    <name evidence="2" type="ORF">EZS28_005795</name>
</gene>
<name>A0A5J4WUT9_9EUKA</name>
<evidence type="ECO:0000313" key="3">
    <source>
        <dbReference type="Proteomes" id="UP000324800"/>
    </source>
</evidence>
<evidence type="ECO:0000313" key="2">
    <source>
        <dbReference type="EMBL" id="KAA6398681.1"/>
    </source>
</evidence>
<accession>A0A5J4WUT9</accession>
<feature type="transmembrane region" description="Helical" evidence="1">
    <location>
        <begin position="69"/>
        <end position="88"/>
    </location>
</feature>
<keyword evidence="1" id="KW-1133">Transmembrane helix</keyword>
<dbReference type="AlphaFoldDB" id="A0A5J4WUT9"/>
<organism evidence="2 3">
    <name type="scientific">Streblomastix strix</name>
    <dbReference type="NCBI Taxonomy" id="222440"/>
    <lineage>
        <taxon>Eukaryota</taxon>
        <taxon>Metamonada</taxon>
        <taxon>Preaxostyla</taxon>
        <taxon>Oxymonadida</taxon>
        <taxon>Streblomastigidae</taxon>
        <taxon>Streblomastix</taxon>
    </lineage>
</organism>
<keyword evidence="1" id="KW-0472">Membrane</keyword>
<dbReference type="Proteomes" id="UP000324800">
    <property type="component" value="Unassembled WGS sequence"/>
</dbReference>
<keyword evidence="1" id="KW-0812">Transmembrane</keyword>
<proteinExistence type="predicted"/>
<comment type="caution">
    <text evidence="2">The sequence shown here is derived from an EMBL/GenBank/DDBJ whole genome shotgun (WGS) entry which is preliminary data.</text>
</comment>
<feature type="transmembrane region" description="Helical" evidence="1">
    <location>
        <begin position="35"/>
        <end position="57"/>
    </location>
</feature>
<reference evidence="2 3" key="1">
    <citation type="submission" date="2019-03" db="EMBL/GenBank/DDBJ databases">
        <title>Single cell metagenomics reveals metabolic interactions within the superorganism composed of flagellate Streblomastix strix and complex community of Bacteroidetes bacteria on its surface.</title>
        <authorList>
            <person name="Treitli S.C."/>
            <person name="Kolisko M."/>
            <person name="Husnik F."/>
            <person name="Keeling P."/>
            <person name="Hampl V."/>
        </authorList>
    </citation>
    <scope>NUCLEOTIDE SEQUENCE [LARGE SCALE GENOMIC DNA]</scope>
    <source>
        <strain evidence="2">ST1C</strain>
    </source>
</reference>
<evidence type="ECO:0000256" key="1">
    <source>
        <dbReference type="SAM" id="Phobius"/>
    </source>
</evidence>
<protein>
    <submittedName>
        <fullName evidence="2">Uncharacterized protein</fullName>
    </submittedName>
</protein>
<dbReference type="EMBL" id="SNRW01000905">
    <property type="protein sequence ID" value="KAA6398681.1"/>
    <property type="molecule type" value="Genomic_DNA"/>
</dbReference>
<sequence length="101" mass="11372">MLYSVAVVALSLTFLEYRAIKPAMSKQVKIQEANGNFLMAVMQVHLILDVAALLLLFDLFFRIKAAKNLSFAILYIGISIIITLRSTWIRAQISKPKTSKK</sequence>